<keyword evidence="3" id="KW-1185">Reference proteome</keyword>
<comment type="caution">
    <text evidence="2">The sequence shown here is derived from an EMBL/GenBank/DDBJ whole genome shotgun (WGS) entry which is preliminary data.</text>
</comment>
<keyword evidence="1" id="KW-0732">Signal</keyword>
<evidence type="ECO:0000313" key="3">
    <source>
        <dbReference type="Proteomes" id="UP001174936"/>
    </source>
</evidence>
<dbReference type="SUPFAM" id="SSF140453">
    <property type="entry name" value="EsxAB dimer-like"/>
    <property type="match status" value="1"/>
</dbReference>
<name>A0AA40CJJ4_9PEZI</name>
<dbReference type="AlphaFoldDB" id="A0AA40CJJ4"/>
<organism evidence="2 3">
    <name type="scientific">Cercophora newfieldiana</name>
    <dbReference type="NCBI Taxonomy" id="92897"/>
    <lineage>
        <taxon>Eukaryota</taxon>
        <taxon>Fungi</taxon>
        <taxon>Dikarya</taxon>
        <taxon>Ascomycota</taxon>
        <taxon>Pezizomycotina</taxon>
        <taxon>Sordariomycetes</taxon>
        <taxon>Sordariomycetidae</taxon>
        <taxon>Sordariales</taxon>
        <taxon>Lasiosphaeriaceae</taxon>
        <taxon>Cercophora</taxon>
    </lineage>
</organism>
<dbReference type="Gene3D" id="1.10.287.1060">
    <property type="entry name" value="ESAT-6-like"/>
    <property type="match status" value="1"/>
</dbReference>
<proteinExistence type="predicted"/>
<dbReference type="InterPro" id="IPR036689">
    <property type="entry name" value="ESAT-6-like_sf"/>
</dbReference>
<reference evidence="2" key="1">
    <citation type="submission" date="2023-06" db="EMBL/GenBank/DDBJ databases">
        <title>Genome-scale phylogeny and comparative genomics of the fungal order Sordariales.</title>
        <authorList>
            <consortium name="Lawrence Berkeley National Laboratory"/>
            <person name="Hensen N."/>
            <person name="Bonometti L."/>
            <person name="Westerberg I."/>
            <person name="Brannstrom I.O."/>
            <person name="Guillou S."/>
            <person name="Cros-Aarteil S."/>
            <person name="Calhoun S."/>
            <person name="Haridas S."/>
            <person name="Kuo A."/>
            <person name="Mondo S."/>
            <person name="Pangilinan J."/>
            <person name="Riley R."/>
            <person name="Labutti K."/>
            <person name="Andreopoulos B."/>
            <person name="Lipzen A."/>
            <person name="Chen C."/>
            <person name="Yanf M."/>
            <person name="Daum C."/>
            <person name="Ng V."/>
            <person name="Clum A."/>
            <person name="Steindorff A."/>
            <person name="Ohm R."/>
            <person name="Martin F."/>
            <person name="Silar P."/>
            <person name="Natvig D."/>
            <person name="Lalanne C."/>
            <person name="Gautier V."/>
            <person name="Ament-Velasquez S.L."/>
            <person name="Kruys A."/>
            <person name="Hutchinson M.I."/>
            <person name="Powell A.J."/>
            <person name="Barry K."/>
            <person name="Miller A.N."/>
            <person name="Grigoriev I.V."/>
            <person name="Debuchy R."/>
            <person name="Gladieux P."/>
            <person name="Thoren M.H."/>
            <person name="Johannesson H."/>
        </authorList>
    </citation>
    <scope>NUCLEOTIDE SEQUENCE</scope>
    <source>
        <strain evidence="2">SMH2532-1</strain>
    </source>
</reference>
<dbReference type="Proteomes" id="UP001174936">
    <property type="component" value="Unassembled WGS sequence"/>
</dbReference>
<evidence type="ECO:0000313" key="2">
    <source>
        <dbReference type="EMBL" id="KAK0640762.1"/>
    </source>
</evidence>
<feature type="chain" id="PRO_5041235889" evidence="1">
    <location>
        <begin position="18"/>
        <end position="116"/>
    </location>
</feature>
<evidence type="ECO:0000256" key="1">
    <source>
        <dbReference type="SAM" id="SignalP"/>
    </source>
</evidence>
<dbReference type="EMBL" id="JAULSV010000006">
    <property type="protein sequence ID" value="KAK0640762.1"/>
    <property type="molecule type" value="Genomic_DNA"/>
</dbReference>
<accession>A0AA40CJJ4</accession>
<sequence>MKFTTALLFVLPSFSFAAPHQLETRQTISVSIEEINRFANELGNAQAIINQVGSTVANGAGIFNALAAGQAFSVQVAAVNEGLTKAGGAIGAMQSALQSASSTFQGAEEAAEQRWG</sequence>
<gene>
    <name evidence="2" type="ORF">B0T16DRAFT_418421</name>
</gene>
<protein>
    <submittedName>
        <fullName evidence="2">Uncharacterized protein</fullName>
    </submittedName>
</protein>
<feature type="signal peptide" evidence="1">
    <location>
        <begin position="1"/>
        <end position="17"/>
    </location>
</feature>